<dbReference type="Proteomes" id="UP001177023">
    <property type="component" value="Unassembled WGS sequence"/>
</dbReference>
<reference evidence="1" key="1">
    <citation type="submission" date="2023-06" db="EMBL/GenBank/DDBJ databases">
        <authorList>
            <person name="Delattre M."/>
        </authorList>
    </citation>
    <scope>NUCLEOTIDE SEQUENCE</scope>
    <source>
        <strain evidence="1">AF72</strain>
    </source>
</reference>
<protein>
    <submittedName>
        <fullName evidence="1">Uncharacterized protein</fullName>
    </submittedName>
</protein>
<dbReference type="AlphaFoldDB" id="A0AA36CDU1"/>
<accession>A0AA36CDU1</accession>
<dbReference type="EMBL" id="CATQJA010001267">
    <property type="protein sequence ID" value="CAJ0566536.1"/>
    <property type="molecule type" value="Genomic_DNA"/>
</dbReference>
<comment type="caution">
    <text evidence="1">The sequence shown here is derived from an EMBL/GenBank/DDBJ whole genome shotgun (WGS) entry which is preliminary data.</text>
</comment>
<organism evidence="1 2">
    <name type="scientific">Mesorhabditis spiculigera</name>
    <dbReference type="NCBI Taxonomy" id="96644"/>
    <lineage>
        <taxon>Eukaryota</taxon>
        <taxon>Metazoa</taxon>
        <taxon>Ecdysozoa</taxon>
        <taxon>Nematoda</taxon>
        <taxon>Chromadorea</taxon>
        <taxon>Rhabditida</taxon>
        <taxon>Rhabditina</taxon>
        <taxon>Rhabditomorpha</taxon>
        <taxon>Rhabditoidea</taxon>
        <taxon>Rhabditidae</taxon>
        <taxon>Mesorhabditinae</taxon>
        <taxon>Mesorhabditis</taxon>
    </lineage>
</organism>
<proteinExistence type="predicted"/>
<gene>
    <name evidence="1" type="ORF">MSPICULIGERA_LOCUS5134</name>
</gene>
<sequence length="259" mass="30119">MPNSPNKIYDSLLVIRRVAVKKMEESTSELRKLVEDMRAKHLVTFKEVDRVELMGKYEADAKEWIEKSTKQKLIPSEFTSKTGLIIEVEIPGMEMYPTKHDFPKGLSSLRPFYSTIFRNFWSHESLSIKFYATKKEDIRKLLNILSSPPWETASLWGGGRFGFYNESDFPAEKDVYAWANAYPILAFYGFGKGINFTALVLKNLQKWLDGAEITHSFAQFHDGPWNFPFIGKKQEAFEKKYNVRIVMYENSSARLFCLF</sequence>
<feature type="non-terminal residue" evidence="1">
    <location>
        <position position="1"/>
    </location>
</feature>
<evidence type="ECO:0000313" key="1">
    <source>
        <dbReference type="EMBL" id="CAJ0566536.1"/>
    </source>
</evidence>
<evidence type="ECO:0000313" key="2">
    <source>
        <dbReference type="Proteomes" id="UP001177023"/>
    </source>
</evidence>
<name>A0AA36CDU1_9BILA</name>
<keyword evidence="2" id="KW-1185">Reference proteome</keyword>